<gene>
    <name evidence="2" type="ORF">PPEP_a6003</name>
</gene>
<protein>
    <submittedName>
        <fullName evidence="2">Uncharacterized protein</fullName>
    </submittedName>
</protein>
<dbReference type="Proteomes" id="UP000660708">
    <property type="component" value="Unassembled WGS sequence"/>
</dbReference>
<evidence type="ECO:0000313" key="3">
    <source>
        <dbReference type="Proteomes" id="UP000660708"/>
    </source>
</evidence>
<proteinExistence type="predicted"/>
<name>A0A8I0MUA5_9GAMM</name>
<evidence type="ECO:0000313" key="2">
    <source>
        <dbReference type="EMBL" id="MBE0345461.1"/>
    </source>
</evidence>
<dbReference type="AlphaFoldDB" id="A0A8I0MUA5"/>
<feature type="chain" id="PRO_5034369957" evidence="1">
    <location>
        <begin position="20"/>
        <end position="34"/>
    </location>
</feature>
<keyword evidence="3" id="KW-1185">Reference proteome</keyword>
<keyword evidence="1" id="KW-0732">Signal</keyword>
<comment type="caution">
    <text evidence="2">The sequence shown here is derived from an EMBL/GenBank/DDBJ whole genome shotgun (WGS) entry which is preliminary data.</text>
</comment>
<dbReference type="EMBL" id="AQHF01000020">
    <property type="protein sequence ID" value="MBE0345461.1"/>
    <property type="molecule type" value="Genomic_DNA"/>
</dbReference>
<reference evidence="2 3" key="1">
    <citation type="submission" date="2015-06" db="EMBL/GenBank/DDBJ databases">
        <title>Genome sequence of Pseudoalteromonas peptidolytica.</title>
        <authorList>
            <person name="Xie B.-B."/>
            <person name="Rong J.-C."/>
            <person name="Qin Q.-L."/>
            <person name="Zhang Y.-Z."/>
        </authorList>
    </citation>
    <scope>NUCLEOTIDE SEQUENCE [LARGE SCALE GENOMIC DNA]</scope>
    <source>
        <strain evidence="2 3">F12-50-A1</strain>
    </source>
</reference>
<evidence type="ECO:0000256" key="1">
    <source>
        <dbReference type="SAM" id="SignalP"/>
    </source>
</evidence>
<accession>A0A8I0MUA5</accession>
<feature type="signal peptide" evidence="1">
    <location>
        <begin position="1"/>
        <end position="19"/>
    </location>
</feature>
<sequence length="34" mass="3574">MKIVLLGATLIAMPSFALANEGTHVDPDSSKKMS</sequence>
<organism evidence="2 3">
    <name type="scientific">Pseudoalteromonas peptidolytica F12-50-A1</name>
    <dbReference type="NCBI Taxonomy" id="1315280"/>
    <lineage>
        <taxon>Bacteria</taxon>
        <taxon>Pseudomonadati</taxon>
        <taxon>Pseudomonadota</taxon>
        <taxon>Gammaproteobacteria</taxon>
        <taxon>Alteromonadales</taxon>
        <taxon>Pseudoalteromonadaceae</taxon>
        <taxon>Pseudoalteromonas</taxon>
    </lineage>
</organism>